<dbReference type="EMBL" id="DUZY01000004">
    <property type="protein sequence ID" value="DAD35456.1"/>
    <property type="molecule type" value="Genomic_DNA"/>
</dbReference>
<comment type="caution">
    <text evidence="2">The sequence shown here is derived from an EMBL/GenBank/DDBJ whole genome shotgun (WGS) entry which is preliminary data.</text>
</comment>
<sequence>MQCGSPDSALRITQESATAEPVFAVLLLFLVLEGLSPSGFTCIYKKNPSPATPPPSEPTTRINQLSPVETVVVNLHLSFAM</sequence>
<evidence type="ECO:0000313" key="3">
    <source>
        <dbReference type="Proteomes" id="UP000607653"/>
    </source>
</evidence>
<protein>
    <submittedName>
        <fullName evidence="2">Uncharacterized protein</fullName>
    </submittedName>
</protein>
<keyword evidence="3" id="KW-1185">Reference proteome</keyword>
<reference evidence="2 3" key="1">
    <citation type="journal article" date="2020" name="Mol. Biol. Evol.">
        <title>Distinct Expression and Methylation Patterns for Genes with Different Fates following a Single Whole-Genome Duplication in Flowering Plants.</title>
        <authorList>
            <person name="Shi T."/>
            <person name="Rahmani R.S."/>
            <person name="Gugger P.F."/>
            <person name="Wang M."/>
            <person name="Li H."/>
            <person name="Zhang Y."/>
            <person name="Li Z."/>
            <person name="Wang Q."/>
            <person name="Van de Peer Y."/>
            <person name="Marchal K."/>
            <person name="Chen J."/>
        </authorList>
    </citation>
    <scope>NUCLEOTIDE SEQUENCE [LARGE SCALE GENOMIC DNA]</scope>
    <source>
        <tissue evidence="2">Leaf</tissue>
    </source>
</reference>
<accession>A0A822YXI0</accession>
<dbReference type="Proteomes" id="UP000607653">
    <property type="component" value="Unassembled WGS sequence"/>
</dbReference>
<keyword evidence="1" id="KW-0472">Membrane</keyword>
<dbReference type="AlphaFoldDB" id="A0A822YXI0"/>
<name>A0A822YXI0_NELNU</name>
<evidence type="ECO:0000313" key="2">
    <source>
        <dbReference type="EMBL" id="DAD35456.1"/>
    </source>
</evidence>
<feature type="transmembrane region" description="Helical" evidence="1">
    <location>
        <begin position="22"/>
        <end position="44"/>
    </location>
</feature>
<proteinExistence type="predicted"/>
<gene>
    <name evidence="2" type="ORF">HUJ06_006096</name>
</gene>
<evidence type="ECO:0000256" key="1">
    <source>
        <dbReference type="SAM" id="Phobius"/>
    </source>
</evidence>
<keyword evidence="1" id="KW-0812">Transmembrane</keyword>
<organism evidence="2 3">
    <name type="scientific">Nelumbo nucifera</name>
    <name type="common">Sacred lotus</name>
    <dbReference type="NCBI Taxonomy" id="4432"/>
    <lineage>
        <taxon>Eukaryota</taxon>
        <taxon>Viridiplantae</taxon>
        <taxon>Streptophyta</taxon>
        <taxon>Embryophyta</taxon>
        <taxon>Tracheophyta</taxon>
        <taxon>Spermatophyta</taxon>
        <taxon>Magnoliopsida</taxon>
        <taxon>Proteales</taxon>
        <taxon>Nelumbonaceae</taxon>
        <taxon>Nelumbo</taxon>
    </lineage>
</organism>
<keyword evidence="1" id="KW-1133">Transmembrane helix</keyword>